<keyword evidence="1" id="KW-0175">Coiled coil</keyword>
<evidence type="ECO:0000313" key="2">
    <source>
        <dbReference type="EMBL" id="ACV22590.1"/>
    </source>
</evidence>
<sequence length="127" mass="14390">MSMLSSQVDELREKAEKLSQLANGAVNQGFPARQELFESADEMRDAADTIERLRKQVAECQIAELKADYDTSRYFELFGTPERAARTLENGTPLCGWCDTQTCDKKGGECSLLDYNALLEWLRKETE</sequence>
<evidence type="ECO:0000256" key="1">
    <source>
        <dbReference type="SAM" id="Coils"/>
    </source>
</evidence>
<dbReference type="Proteomes" id="UP000002026">
    <property type="component" value="Chromosome"/>
</dbReference>
<proteinExistence type="predicted"/>
<dbReference type="EMBL" id="CP001684">
    <property type="protein sequence ID" value="ACV22590.1"/>
    <property type="molecule type" value="Genomic_DNA"/>
</dbReference>
<accession>C7N6Q5</accession>
<feature type="coiled-coil region" evidence="1">
    <location>
        <begin position="1"/>
        <end position="63"/>
    </location>
</feature>
<keyword evidence="3" id="KW-1185">Reference proteome</keyword>
<evidence type="ECO:0000313" key="3">
    <source>
        <dbReference type="Proteomes" id="UP000002026"/>
    </source>
</evidence>
<gene>
    <name evidence="2" type="ordered locus">Shel_15710</name>
</gene>
<reference evidence="2 3" key="1">
    <citation type="journal article" date="2009" name="Stand. Genomic Sci.">
        <title>Complete genome sequence of Slackia heliotrinireducens type strain (RHS 1).</title>
        <authorList>
            <person name="Pukall R."/>
            <person name="Lapidus A."/>
            <person name="Nolan M."/>
            <person name="Copeland A."/>
            <person name="Glavina Del Rio T."/>
            <person name="Lucas S."/>
            <person name="Chen F."/>
            <person name="Tice H."/>
            <person name="Cheng J.F."/>
            <person name="Chertkov O."/>
            <person name="Bruce D."/>
            <person name="Goodwin L."/>
            <person name="Kuske C."/>
            <person name="Brettin T."/>
            <person name="Detter J.C."/>
            <person name="Han C."/>
            <person name="Pitluck S."/>
            <person name="Pati A."/>
            <person name="Mavrommatis K."/>
            <person name="Ivanova N."/>
            <person name="Ovchinnikova G."/>
            <person name="Chen A."/>
            <person name="Palaniappan K."/>
            <person name="Schneider S."/>
            <person name="Rohde M."/>
            <person name="Chain P."/>
            <person name="D'haeseleer P."/>
            <person name="Goker M."/>
            <person name="Bristow J."/>
            <person name="Eisen J.A."/>
            <person name="Markowitz V."/>
            <person name="Kyrpides N.C."/>
            <person name="Klenk H.P."/>
            <person name="Hugenholtz P."/>
        </authorList>
    </citation>
    <scope>NUCLEOTIDE SEQUENCE [LARGE SCALE GENOMIC DNA]</scope>
    <source>
        <strain evidence="3">ATCC 29202 / DSM 20476 / NCTC 11029 / RHS 1</strain>
    </source>
</reference>
<dbReference type="AlphaFoldDB" id="C7N6Q5"/>
<protein>
    <submittedName>
        <fullName evidence="2">Uncharacterized protein</fullName>
    </submittedName>
</protein>
<dbReference type="STRING" id="471855.Shel_15710"/>
<organism evidence="2 3">
    <name type="scientific">Slackia heliotrinireducens (strain ATCC 29202 / DSM 20476 / NCTC 11029 / RHS 1)</name>
    <name type="common">Peptococcus heliotrinreducens</name>
    <dbReference type="NCBI Taxonomy" id="471855"/>
    <lineage>
        <taxon>Bacteria</taxon>
        <taxon>Bacillati</taxon>
        <taxon>Actinomycetota</taxon>
        <taxon>Coriobacteriia</taxon>
        <taxon>Eggerthellales</taxon>
        <taxon>Eggerthellaceae</taxon>
        <taxon>Slackia</taxon>
    </lineage>
</organism>
<dbReference type="RefSeq" id="WP_012798692.1">
    <property type="nucleotide sequence ID" value="NC_013165.1"/>
</dbReference>
<dbReference type="HOGENOM" id="CLU_1969065_0_0_11"/>
<name>C7N6Q5_SLAHD</name>
<dbReference type="KEGG" id="shi:Shel_15710"/>